<evidence type="ECO:0000313" key="1">
    <source>
        <dbReference type="EMBL" id="MEH1545855.1"/>
    </source>
</evidence>
<gene>
    <name evidence="1" type="ORF">V7F78_02245</name>
</gene>
<organism evidence="1 2">
    <name type="scientific">Cutibacterium avidum</name>
    <dbReference type="NCBI Taxonomy" id="33010"/>
    <lineage>
        <taxon>Bacteria</taxon>
        <taxon>Bacillati</taxon>
        <taxon>Actinomycetota</taxon>
        <taxon>Actinomycetes</taxon>
        <taxon>Propionibacteriales</taxon>
        <taxon>Propionibacteriaceae</taxon>
        <taxon>Cutibacterium</taxon>
    </lineage>
</organism>
<sequence length="85" mass="9432">MLIQRANVTDIWFEDDEALVIVDDAIFRLSPLAVAIWDILETPLEFDELGRELEALVGPPPDGTLTEALTSFVGTMTRNGILMKT</sequence>
<dbReference type="EMBL" id="JBAKUA010000002">
    <property type="protein sequence ID" value="MEH1545855.1"/>
    <property type="molecule type" value="Genomic_DNA"/>
</dbReference>
<proteinExistence type="predicted"/>
<evidence type="ECO:0000313" key="2">
    <source>
        <dbReference type="Proteomes" id="UP001309299"/>
    </source>
</evidence>
<comment type="caution">
    <text evidence="1">The sequence shown here is derived from an EMBL/GenBank/DDBJ whole genome shotgun (WGS) entry which is preliminary data.</text>
</comment>
<dbReference type="AlphaFoldDB" id="A0AB35XK40"/>
<protein>
    <submittedName>
        <fullName evidence="1">Nitrate ABC transporter</fullName>
    </submittedName>
</protein>
<name>A0AB35XK40_9ACTN</name>
<accession>A0AB35XK40</accession>
<dbReference type="Proteomes" id="UP001309299">
    <property type="component" value="Unassembled WGS sequence"/>
</dbReference>
<reference evidence="1" key="1">
    <citation type="submission" date="2024-02" db="EMBL/GenBank/DDBJ databases">
        <title>Bacterial skin colonization with Propionibacterium avidum as a risk factor for Periprosthetic Joint Infections - a single-center prospective study.</title>
        <authorList>
            <person name="Achermann Y."/>
        </authorList>
    </citation>
    <scope>NUCLEOTIDE SEQUENCE</scope>
    <source>
        <strain evidence="1">PAVI-2017310195</strain>
    </source>
</reference>
<dbReference type="RefSeq" id="WP_016666786.1">
    <property type="nucleotide sequence ID" value="NZ_CABKSM010000001.1"/>
</dbReference>